<proteinExistence type="predicted"/>
<gene>
    <name evidence="1" type="ORF">NCTC6180_00800</name>
</gene>
<evidence type="ECO:0000313" key="2">
    <source>
        <dbReference type="Proteomes" id="UP000269903"/>
    </source>
</evidence>
<dbReference type="EMBL" id="LR134317">
    <property type="protein sequence ID" value="VEF06442.1"/>
    <property type="molecule type" value="Genomic_DNA"/>
</dbReference>
<dbReference type="InterPro" id="IPR014975">
    <property type="entry name" value="DUF1836"/>
</dbReference>
<dbReference type="Proteomes" id="UP000269903">
    <property type="component" value="Chromosome"/>
</dbReference>
<dbReference type="OMA" id="YVKHAHI"/>
<dbReference type="PANTHER" id="PTHR40056">
    <property type="entry name" value="HYPOTHETICAL CYTOSOLIC PROTEIN"/>
    <property type="match status" value="1"/>
</dbReference>
<accession>A0A2X4C7G9</accession>
<name>A0A2X4C7G9_STRSZ</name>
<dbReference type="PANTHER" id="PTHR40056:SF1">
    <property type="entry name" value="DUF1836 DOMAIN-CONTAINING PROTEIN"/>
    <property type="match status" value="1"/>
</dbReference>
<evidence type="ECO:0000313" key="1">
    <source>
        <dbReference type="EMBL" id="VEF06442.1"/>
    </source>
</evidence>
<organism evidence="1 2">
    <name type="scientific">Streptococcus equi subsp. zooepidemicus</name>
    <dbReference type="NCBI Taxonomy" id="40041"/>
    <lineage>
        <taxon>Bacteria</taxon>
        <taxon>Bacillati</taxon>
        <taxon>Bacillota</taxon>
        <taxon>Bacilli</taxon>
        <taxon>Lactobacillales</taxon>
        <taxon>Streptococcaceae</taxon>
        <taxon>Streptococcus</taxon>
    </lineage>
</organism>
<dbReference type="STRING" id="1051072.SeseC_01257"/>
<sequence length="151" mass="17515">MEYDKLPSWKDLPDLELYLDQVLLYVNQVTQLSQATDHKLLTASMINNYVKHGYIDKPIKKKYQKKQVARLIAISILKNVFPIQDISQVLTSLQAASSSEVLYDTFVNYWNNGLTQSTPEIISYACQTVKDYQHTMKLSREMEDTKHEPNL</sequence>
<dbReference type="RefSeq" id="WP_012515587.1">
    <property type="nucleotide sequence ID" value="NZ_CP046041.1"/>
</dbReference>
<protein>
    <submittedName>
        <fullName evidence="1">Hypothetical cytosolic protein</fullName>
    </submittedName>
</protein>
<dbReference type="AlphaFoldDB" id="A0A2X4C7G9"/>
<reference evidence="1 2" key="1">
    <citation type="submission" date="2018-12" db="EMBL/GenBank/DDBJ databases">
        <authorList>
            <consortium name="Pathogen Informatics"/>
        </authorList>
    </citation>
    <scope>NUCLEOTIDE SEQUENCE [LARGE SCALE GENOMIC DNA]</scope>
    <source>
        <strain evidence="1 2">NCTC6180</strain>
    </source>
</reference>
<dbReference type="Pfam" id="PF08876">
    <property type="entry name" value="DUF1836"/>
    <property type="match status" value="1"/>
</dbReference>